<dbReference type="PROSITE" id="PS00086">
    <property type="entry name" value="CYTOCHROME_P450"/>
    <property type="match status" value="1"/>
</dbReference>
<proteinExistence type="inferred from homology"/>
<dbReference type="RefSeq" id="XP_027076831.1">
    <property type="nucleotide sequence ID" value="XM_027221030.1"/>
</dbReference>
<evidence type="ECO:0000256" key="3">
    <source>
        <dbReference type="ARBA" id="ARBA00022723"/>
    </source>
</evidence>
<name>A0A6P6TGT2_COFAR</name>
<keyword evidence="3 6" id="KW-0479">Metal-binding</keyword>
<keyword evidence="7" id="KW-1133">Transmembrane helix</keyword>
<dbReference type="InterPro" id="IPR001128">
    <property type="entry name" value="Cyt_P450"/>
</dbReference>
<dbReference type="Pfam" id="PF00067">
    <property type="entry name" value="p450"/>
    <property type="match status" value="1"/>
</dbReference>
<evidence type="ECO:0000313" key="8">
    <source>
        <dbReference type="Proteomes" id="UP001652660"/>
    </source>
</evidence>
<evidence type="ECO:0000256" key="5">
    <source>
        <dbReference type="ARBA" id="ARBA00023004"/>
    </source>
</evidence>
<comment type="similarity">
    <text evidence="2 6">Belongs to the cytochrome P450 family.</text>
</comment>
<dbReference type="GO" id="GO:0020037">
    <property type="term" value="F:heme binding"/>
    <property type="evidence" value="ECO:0007669"/>
    <property type="project" value="InterPro"/>
</dbReference>
<reference evidence="8" key="1">
    <citation type="journal article" date="2025" name="Foods">
        <title>Unveiling the Microbial Signatures of Arabica Coffee Cherries: Insights into Ripeness Specific Diversity, Functional Traits, and Implications for Quality and Safety.</title>
        <authorList>
            <consortium name="RefSeq"/>
            <person name="Tenea G.N."/>
            <person name="Cifuentes V."/>
            <person name="Reyes P."/>
            <person name="Cevallos-Vallejos M."/>
        </authorList>
    </citation>
    <scope>NUCLEOTIDE SEQUENCE [LARGE SCALE GENOMIC DNA]</scope>
</reference>
<keyword evidence="6" id="KW-0349">Heme</keyword>
<feature type="transmembrane region" description="Helical" evidence="7">
    <location>
        <begin position="6"/>
        <end position="28"/>
    </location>
</feature>
<dbReference type="InterPro" id="IPR036514">
    <property type="entry name" value="SGNH_hydro_sf"/>
</dbReference>
<reference evidence="9" key="2">
    <citation type="submission" date="2025-08" db="UniProtKB">
        <authorList>
            <consortium name="RefSeq"/>
        </authorList>
    </citation>
    <scope>IDENTIFICATION</scope>
    <source>
        <tissue evidence="9">Leaves</tissue>
    </source>
</reference>
<dbReference type="GO" id="GO:0004497">
    <property type="term" value="F:monooxygenase activity"/>
    <property type="evidence" value="ECO:0007669"/>
    <property type="project" value="UniProtKB-KW"/>
</dbReference>
<evidence type="ECO:0000256" key="7">
    <source>
        <dbReference type="SAM" id="Phobius"/>
    </source>
</evidence>
<dbReference type="GO" id="GO:0005506">
    <property type="term" value="F:iron ion binding"/>
    <property type="evidence" value="ECO:0007669"/>
    <property type="project" value="InterPro"/>
</dbReference>
<keyword evidence="4 6" id="KW-0560">Oxidoreductase</keyword>
<dbReference type="AlphaFoldDB" id="A0A6P6TGT2"/>
<dbReference type="Gene3D" id="3.40.50.1110">
    <property type="entry name" value="SGNH hydrolase"/>
    <property type="match status" value="1"/>
</dbReference>
<evidence type="ECO:0000256" key="2">
    <source>
        <dbReference type="ARBA" id="ARBA00010617"/>
    </source>
</evidence>
<dbReference type="SUPFAM" id="SSF48264">
    <property type="entry name" value="Cytochrome P450"/>
    <property type="match status" value="1"/>
</dbReference>
<dbReference type="PANTHER" id="PTHR24296">
    <property type="entry name" value="CYTOCHROME P450"/>
    <property type="match status" value="1"/>
</dbReference>
<dbReference type="OrthoDB" id="1600564at2759"/>
<feature type="transmembrane region" description="Helical" evidence="7">
    <location>
        <begin position="40"/>
        <end position="56"/>
    </location>
</feature>
<dbReference type="GO" id="GO:0016705">
    <property type="term" value="F:oxidoreductase activity, acting on paired donors, with incorporation or reduction of molecular oxygen"/>
    <property type="evidence" value="ECO:0007669"/>
    <property type="project" value="InterPro"/>
</dbReference>
<keyword evidence="8" id="KW-1185">Reference proteome</keyword>
<keyword evidence="7" id="KW-0812">Transmembrane</keyword>
<accession>A0A6P6TGT2</accession>
<dbReference type="Proteomes" id="UP001652660">
    <property type="component" value="Chromosome 7e"/>
</dbReference>
<sequence>MATIAYIFAFSNSIALVIIAAVAFLLFLCFCPRNGQPRNWPLIGMLPMLLLTSFIFDSVTEVLEFCGGTFEFKGPWFGNRDMIFTADPANVQHLLSTNFSNYPKGPDTRRIFSAYGQILFAADQKDWRFHRKFGLAFFHNQQLQHFTVRINQEVLEKGLVPVLDHASEHGITIDLQDVFQRAMLDATFMMISGKNRSSLCVGLPKDVVLEALHDASDVILLRYILPERFWMFQRWLGVGAEKRLSKACEVLDEAAAKCIKIWKEQTDNISKSEHGEESLDAITFFYNGKEFLESVGGQDYTMREIVKGIIFAGTDTASPVLSWFFWLLSKNPIVESKIREELASRTCIKADMLPSGHRVKANKRIVICSYAMARMRFVAFSSGPRICPGKELAFATVLFNYQFHVGTKIAKDQPVATPAASTILRMKHGLTVKTSEAPDPARFWDEKKISYSVIHYRCSAQNIPRFSAILVFGDSAVDPGNNNYITTIAKGNHAPYGINFPGKISTGRFSDGKLVPDLLASMLGLKETIPPFLQPKLSDQELLTGVSFASAAAGFDDETFASKHNSNVQATTIS</sequence>
<comment type="cofactor">
    <cofactor evidence="1">
        <name>heme</name>
        <dbReference type="ChEBI" id="CHEBI:30413"/>
    </cofactor>
</comment>
<dbReference type="GO" id="GO:0006629">
    <property type="term" value="P:lipid metabolic process"/>
    <property type="evidence" value="ECO:0007669"/>
    <property type="project" value="UniProtKB-ARBA"/>
</dbReference>
<dbReference type="InterPro" id="IPR036396">
    <property type="entry name" value="Cyt_P450_sf"/>
</dbReference>
<gene>
    <name evidence="9" type="primary">LOC113700555</name>
</gene>
<protein>
    <submittedName>
        <fullName evidence="9">Alkane hydroxylase MAH1-like</fullName>
    </submittedName>
</protein>
<dbReference type="InterPro" id="IPR017972">
    <property type="entry name" value="Cyt_P450_CS"/>
</dbReference>
<keyword evidence="6" id="KW-0503">Monooxygenase</keyword>
<dbReference type="PRINTS" id="PR00385">
    <property type="entry name" value="P450"/>
</dbReference>
<dbReference type="Gene3D" id="1.10.630.10">
    <property type="entry name" value="Cytochrome P450"/>
    <property type="match status" value="1"/>
</dbReference>
<evidence type="ECO:0000256" key="4">
    <source>
        <dbReference type="ARBA" id="ARBA00023002"/>
    </source>
</evidence>
<evidence type="ECO:0000256" key="1">
    <source>
        <dbReference type="ARBA" id="ARBA00001971"/>
    </source>
</evidence>
<evidence type="ECO:0000256" key="6">
    <source>
        <dbReference type="RuleBase" id="RU000461"/>
    </source>
</evidence>
<keyword evidence="5 6" id="KW-0408">Iron</keyword>
<keyword evidence="7" id="KW-0472">Membrane</keyword>
<evidence type="ECO:0000313" key="9">
    <source>
        <dbReference type="RefSeq" id="XP_027076831.1"/>
    </source>
</evidence>
<dbReference type="GeneID" id="113700555"/>
<organism evidence="8 9">
    <name type="scientific">Coffea arabica</name>
    <name type="common">Arabian coffee</name>
    <dbReference type="NCBI Taxonomy" id="13443"/>
    <lineage>
        <taxon>Eukaryota</taxon>
        <taxon>Viridiplantae</taxon>
        <taxon>Streptophyta</taxon>
        <taxon>Embryophyta</taxon>
        <taxon>Tracheophyta</taxon>
        <taxon>Spermatophyta</taxon>
        <taxon>Magnoliopsida</taxon>
        <taxon>eudicotyledons</taxon>
        <taxon>Gunneridae</taxon>
        <taxon>Pentapetalae</taxon>
        <taxon>asterids</taxon>
        <taxon>lamiids</taxon>
        <taxon>Gentianales</taxon>
        <taxon>Rubiaceae</taxon>
        <taxon>Ixoroideae</taxon>
        <taxon>Gardenieae complex</taxon>
        <taxon>Bertiereae - Coffeeae clade</taxon>
        <taxon>Coffeeae</taxon>
        <taxon>Coffea</taxon>
    </lineage>
</organism>